<organism evidence="4 5">
    <name type="scientific">Symbiodinium natans</name>
    <dbReference type="NCBI Taxonomy" id="878477"/>
    <lineage>
        <taxon>Eukaryota</taxon>
        <taxon>Sar</taxon>
        <taxon>Alveolata</taxon>
        <taxon>Dinophyceae</taxon>
        <taxon>Suessiales</taxon>
        <taxon>Symbiodiniaceae</taxon>
        <taxon>Symbiodinium</taxon>
    </lineage>
</organism>
<sequence>MLPRKVGPEHELVVLDSFWVGLQDEAASESSFLRGTGSTFEKAAWRKALAQLAPSTLTQFLNGRPAKMPWKLAGPLKPFARLPALERAKLVQEVGLYVYQVLPAPERQASDPGSDVDWDAEEDTVDAGGEDVSATVAPDLKRRRLGSKSAPVRFVPTDMQAVLPTELDSSRLSREIGDIASVDWKCGKRKPEQLVPLIIQGVRADTVRPTLQAVVGKEDGLTYYASQPLRQSVSAMRLLTAAQNVQEAYSRLPLLLSPSTPCVVPQCGFRVEIVEDDYPGEDRTQDPTTDGASDVGTAAAVRLGLIKSETDINSYSPTQFRGLLRVGPLWHVLVKGMLMIDCRRKDGLHIRRSCSKLHMHYLSPVSSEHLGLDLTQNTEAAMQAARINCQTTAALAMRAMAYKTEAARVVALGLLDTLLQTLQAATVLHFASVAWGIKNSLLEAPAEAVKRLSPPAPTRGDKRQAEMNEERQFVNRVGKHEVTVRAAADEEEVESDLAQLTKEVEEMHPWDLARGTKRAVLGGGGAFNGLLTQCRHDPQLVLPGGAWVLTSLPDIWKGLEDKQCYVFANGVNIVGRVAVWRSPVVQPGDIQVWEAKEWPAHQRAPPRNCIVCTVRGPGVTALSGGDSDGDTVFVTLNADLIEFLDHTEPAVAALDLEGAAQPKKELEQEDRIRFSLCEDRTPEYLRYMLRVPTLNVRGLATAMAEKCQQAVCESPGDPAKYQCMLRVGFLCHAAYDCPKKFSGQYVLAAIRREMRAAGIAQSTFRSTFAFAWTLCSHGLPPYQRKPWELKPVQALLKEEINAKSLELGRIWFPGDKIVLGARAGRWIRCIWLNMKRNEALAWRREARTCPLLEIACLLHHALGREQWRQELLSEEHIASLQLAMQNLHSGRAISTLRGLLDSTLF</sequence>
<feature type="domain" description="RDRP core" evidence="3">
    <location>
        <begin position="240"/>
        <end position="669"/>
    </location>
</feature>
<keyword evidence="1" id="KW-0808">Transferase</keyword>
<name>A0A812PA13_9DINO</name>
<evidence type="ECO:0000256" key="1">
    <source>
        <dbReference type="RuleBase" id="RU363098"/>
    </source>
</evidence>
<dbReference type="Pfam" id="PF05183">
    <property type="entry name" value="RdRP"/>
    <property type="match status" value="1"/>
</dbReference>
<comment type="catalytic activity">
    <reaction evidence="1">
        <text>RNA(n) + a ribonucleoside 5'-triphosphate = RNA(n+1) + diphosphate</text>
        <dbReference type="Rhea" id="RHEA:21248"/>
        <dbReference type="Rhea" id="RHEA-COMP:14527"/>
        <dbReference type="Rhea" id="RHEA-COMP:17342"/>
        <dbReference type="ChEBI" id="CHEBI:33019"/>
        <dbReference type="ChEBI" id="CHEBI:61557"/>
        <dbReference type="ChEBI" id="CHEBI:140395"/>
        <dbReference type="EC" id="2.7.7.48"/>
    </reaction>
</comment>
<dbReference type="GO" id="GO:0003723">
    <property type="term" value="F:RNA binding"/>
    <property type="evidence" value="ECO:0007669"/>
    <property type="project" value="UniProtKB-KW"/>
</dbReference>
<gene>
    <name evidence="4" type="ORF">SNAT2548_LOCUS18157</name>
</gene>
<comment type="caution">
    <text evidence="4">The sequence shown here is derived from an EMBL/GenBank/DDBJ whole genome shotgun (WGS) entry which is preliminary data.</text>
</comment>
<keyword evidence="5" id="KW-1185">Reference proteome</keyword>
<dbReference type="Proteomes" id="UP000604046">
    <property type="component" value="Unassembled WGS sequence"/>
</dbReference>
<keyword evidence="1" id="KW-0696">RNA-directed RNA polymerase</keyword>
<keyword evidence="1" id="KW-0548">Nucleotidyltransferase</keyword>
<dbReference type="GO" id="GO:0030422">
    <property type="term" value="P:siRNA processing"/>
    <property type="evidence" value="ECO:0007669"/>
    <property type="project" value="TreeGrafter"/>
</dbReference>
<evidence type="ECO:0000259" key="3">
    <source>
        <dbReference type="Pfam" id="PF05183"/>
    </source>
</evidence>
<accession>A0A812PA13</accession>
<evidence type="ECO:0000256" key="2">
    <source>
        <dbReference type="SAM" id="MobiDB-lite"/>
    </source>
</evidence>
<dbReference type="InterPro" id="IPR007855">
    <property type="entry name" value="RDRP"/>
</dbReference>
<dbReference type="AlphaFoldDB" id="A0A812PA13"/>
<dbReference type="EMBL" id="CAJNDS010002135">
    <property type="protein sequence ID" value="CAE7346131.1"/>
    <property type="molecule type" value="Genomic_DNA"/>
</dbReference>
<dbReference type="GO" id="GO:0031380">
    <property type="term" value="C:nuclear RNA-directed RNA polymerase complex"/>
    <property type="evidence" value="ECO:0007669"/>
    <property type="project" value="TreeGrafter"/>
</dbReference>
<dbReference type="InterPro" id="IPR057596">
    <property type="entry name" value="RDRP_core"/>
</dbReference>
<proteinExistence type="inferred from homology"/>
<dbReference type="OrthoDB" id="416128at2759"/>
<dbReference type="PANTHER" id="PTHR23079">
    <property type="entry name" value="RNA-DEPENDENT RNA POLYMERASE"/>
    <property type="match status" value="1"/>
</dbReference>
<evidence type="ECO:0000313" key="5">
    <source>
        <dbReference type="Proteomes" id="UP000604046"/>
    </source>
</evidence>
<feature type="region of interest" description="Disordered" evidence="2">
    <location>
        <begin position="107"/>
        <end position="127"/>
    </location>
</feature>
<protein>
    <recommendedName>
        <fullName evidence="1">RNA-dependent RNA polymerase</fullName>
        <ecNumber evidence="1">2.7.7.48</ecNumber>
    </recommendedName>
</protein>
<dbReference type="GO" id="GO:0003968">
    <property type="term" value="F:RNA-directed RNA polymerase activity"/>
    <property type="evidence" value="ECO:0007669"/>
    <property type="project" value="UniProtKB-KW"/>
</dbReference>
<dbReference type="PANTHER" id="PTHR23079:SF55">
    <property type="entry name" value="RNA-DIRECTED RNA POLYMERASE"/>
    <property type="match status" value="1"/>
</dbReference>
<evidence type="ECO:0000313" key="4">
    <source>
        <dbReference type="EMBL" id="CAE7346131.1"/>
    </source>
</evidence>
<keyword evidence="1" id="KW-0694">RNA-binding</keyword>
<dbReference type="EC" id="2.7.7.48" evidence="1"/>
<feature type="compositionally biased region" description="Acidic residues" evidence="2">
    <location>
        <begin position="114"/>
        <end position="127"/>
    </location>
</feature>
<reference evidence="4" key="1">
    <citation type="submission" date="2021-02" db="EMBL/GenBank/DDBJ databases">
        <authorList>
            <person name="Dougan E. K."/>
            <person name="Rhodes N."/>
            <person name="Thang M."/>
            <person name="Chan C."/>
        </authorList>
    </citation>
    <scope>NUCLEOTIDE SEQUENCE</scope>
</reference>
<comment type="similarity">
    <text evidence="1">Belongs to the RdRP family.</text>
</comment>